<evidence type="ECO:0000313" key="1">
    <source>
        <dbReference type="EMBL" id="RIB29417.1"/>
    </source>
</evidence>
<sequence>MKNIISFDANLCKMESHLTNEYSIVGIIIIKEFQKQNEKYLKEEGLRACANLTIILIDLSLESDFLYYESKYSSHFCFALTKSGF</sequence>
<keyword evidence="2" id="KW-1185">Reference proteome</keyword>
<proteinExistence type="predicted"/>
<organism evidence="1 2">
    <name type="scientific">Gigaspora rosea</name>
    <dbReference type="NCBI Taxonomy" id="44941"/>
    <lineage>
        <taxon>Eukaryota</taxon>
        <taxon>Fungi</taxon>
        <taxon>Fungi incertae sedis</taxon>
        <taxon>Mucoromycota</taxon>
        <taxon>Glomeromycotina</taxon>
        <taxon>Glomeromycetes</taxon>
        <taxon>Diversisporales</taxon>
        <taxon>Gigasporaceae</taxon>
        <taxon>Gigaspora</taxon>
    </lineage>
</organism>
<dbReference type="EMBL" id="QKWP01000039">
    <property type="protein sequence ID" value="RIB29417.1"/>
    <property type="molecule type" value="Genomic_DNA"/>
</dbReference>
<comment type="caution">
    <text evidence="1">The sequence shown here is derived from an EMBL/GenBank/DDBJ whole genome shotgun (WGS) entry which is preliminary data.</text>
</comment>
<reference evidence="1 2" key="1">
    <citation type="submission" date="2018-06" db="EMBL/GenBank/DDBJ databases">
        <title>Comparative genomics reveals the genomic features of Rhizophagus irregularis, R. cerebriforme, R. diaphanum and Gigaspora rosea, and their symbiotic lifestyle signature.</title>
        <authorList>
            <person name="Morin E."/>
            <person name="San Clemente H."/>
            <person name="Chen E.C.H."/>
            <person name="De La Providencia I."/>
            <person name="Hainaut M."/>
            <person name="Kuo A."/>
            <person name="Kohler A."/>
            <person name="Murat C."/>
            <person name="Tang N."/>
            <person name="Roy S."/>
            <person name="Loubradou J."/>
            <person name="Henrissat B."/>
            <person name="Grigoriev I.V."/>
            <person name="Corradi N."/>
            <person name="Roux C."/>
            <person name="Martin F.M."/>
        </authorList>
    </citation>
    <scope>NUCLEOTIDE SEQUENCE [LARGE SCALE GENOMIC DNA]</scope>
    <source>
        <strain evidence="1 2">DAOM 194757</strain>
    </source>
</reference>
<name>A0A397W766_9GLOM</name>
<accession>A0A397W766</accession>
<dbReference type="Proteomes" id="UP000266673">
    <property type="component" value="Unassembled WGS sequence"/>
</dbReference>
<gene>
    <name evidence="1" type="ORF">C2G38_2056835</name>
</gene>
<evidence type="ECO:0000313" key="2">
    <source>
        <dbReference type="Proteomes" id="UP000266673"/>
    </source>
</evidence>
<dbReference type="AlphaFoldDB" id="A0A397W766"/>
<protein>
    <submittedName>
        <fullName evidence="1">Uncharacterized protein</fullName>
    </submittedName>
</protein>